<sequence length="71" mass="7478">MRDQAARDQQTITIATALGIIVVILVVGGLLLAFANIVGDMPDRLNSGLAFATATLAVVAGLVYLVRNRRV</sequence>
<keyword evidence="1" id="KW-0472">Membrane</keyword>
<dbReference type="RefSeq" id="WP_131585466.1">
    <property type="nucleotide sequence ID" value="NZ_SJZJ01000032.1"/>
</dbReference>
<evidence type="ECO:0000256" key="1">
    <source>
        <dbReference type="SAM" id="Phobius"/>
    </source>
</evidence>
<evidence type="ECO:0000313" key="3">
    <source>
        <dbReference type="Proteomes" id="UP000295453"/>
    </source>
</evidence>
<keyword evidence="3" id="KW-1185">Reference proteome</keyword>
<dbReference type="AlphaFoldDB" id="A0A4R1BWE1"/>
<proteinExistence type="predicted"/>
<accession>A0A4R1BWE1</accession>
<organism evidence="2 3">
    <name type="scientific">Nocardioides jejuensis</name>
    <dbReference type="NCBI Taxonomy" id="2502782"/>
    <lineage>
        <taxon>Bacteria</taxon>
        <taxon>Bacillati</taxon>
        <taxon>Actinomycetota</taxon>
        <taxon>Actinomycetes</taxon>
        <taxon>Propionibacteriales</taxon>
        <taxon>Nocardioidaceae</taxon>
        <taxon>Nocardioides</taxon>
    </lineage>
</organism>
<reference evidence="2 3" key="1">
    <citation type="submission" date="2019-03" db="EMBL/GenBank/DDBJ databases">
        <authorList>
            <person name="Kim M.K.M."/>
        </authorList>
    </citation>
    <scope>NUCLEOTIDE SEQUENCE [LARGE SCALE GENOMIC DNA]</scope>
    <source>
        <strain evidence="2 3">18JY15-6</strain>
    </source>
</reference>
<keyword evidence="1" id="KW-0812">Transmembrane</keyword>
<gene>
    <name evidence="2" type="ORF">EPD65_14710</name>
</gene>
<feature type="transmembrane region" description="Helical" evidence="1">
    <location>
        <begin position="47"/>
        <end position="66"/>
    </location>
</feature>
<dbReference type="Proteomes" id="UP000295453">
    <property type="component" value="Unassembled WGS sequence"/>
</dbReference>
<name>A0A4R1BWE1_9ACTN</name>
<evidence type="ECO:0000313" key="2">
    <source>
        <dbReference type="EMBL" id="TCJ21585.1"/>
    </source>
</evidence>
<comment type="caution">
    <text evidence="2">The sequence shown here is derived from an EMBL/GenBank/DDBJ whole genome shotgun (WGS) entry which is preliminary data.</text>
</comment>
<feature type="transmembrane region" description="Helical" evidence="1">
    <location>
        <begin position="12"/>
        <end position="35"/>
    </location>
</feature>
<dbReference type="EMBL" id="SJZJ01000032">
    <property type="protein sequence ID" value="TCJ21585.1"/>
    <property type="molecule type" value="Genomic_DNA"/>
</dbReference>
<protein>
    <submittedName>
        <fullName evidence="2">Uncharacterized protein</fullName>
    </submittedName>
</protein>
<keyword evidence="1" id="KW-1133">Transmembrane helix</keyword>